<dbReference type="WBParaSite" id="sdigi.contig38.g2560.t1">
    <property type="protein sequence ID" value="sdigi.contig38.g2560.t1"/>
    <property type="gene ID" value="sdigi.contig38.g2560"/>
</dbReference>
<keyword evidence="2" id="KW-1185">Reference proteome</keyword>
<organism evidence="2 3">
    <name type="scientific">Setaria digitata</name>
    <dbReference type="NCBI Taxonomy" id="48799"/>
    <lineage>
        <taxon>Eukaryota</taxon>
        <taxon>Metazoa</taxon>
        <taxon>Ecdysozoa</taxon>
        <taxon>Nematoda</taxon>
        <taxon>Chromadorea</taxon>
        <taxon>Rhabditida</taxon>
        <taxon>Spirurina</taxon>
        <taxon>Spiruromorpha</taxon>
        <taxon>Filarioidea</taxon>
        <taxon>Setariidae</taxon>
        <taxon>Setaria</taxon>
    </lineage>
</organism>
<proteinExistence type="predicted"/>
<evidence type="ECO:0000313" key="3">
    <source>
        <dbReference type="WBParaSite" id="sdigi.contig38.g2560.t1"/>
    </source>
</evidence>
<dbReference type="Proteomes" id="UP000887581">
    <property type="component" value="Unplaced"/>
</dbReference>
<evidence type="ECO:0000256" key="1">
    <source>
        <dbReference type="SAM" id="SignalP"/>
    </source>
</evidence>
<accession>A0A915PRZ9</accession>
<feature type="signal peptide" evidence="1">
    <location>
        <begin position="1"/>
        <end position="23"/>
    </location>
</feature>
<name>A0A915PRZ9_9BILA</name>
<reference evidence="3" key="1">
    <citation type="submission" date="2022-11" db="UniProtKB">
        <authorList>
            <consortium name="WormBaseParasite"/>
        </authorList>
    </citation>
    <scope>IDENTIFICATION</scope>
</reference>
<evidence type="ECO:0000313" key="2">
    <source>
        <dbReference type="Proteomes" id="UP000887581"/>
    </source>
</evidence>
<feature type="chain" id="PRO_5037656714" evidence="1">
    <location>
        <begin position="24"/>
        <end position="227"/>
    </location>
</feature>
<dbReference type="AlphaFoldDB" id="A0A915PRZ9"/>
<sequence length="227" mass="26145">MDCQPLRLYELLFILLFLPLTSTFDPNFLSIKLTRLKAKRFSDDLLDPESQTVVFKRDTGSELGENPEIHAQLAKREDSSPECHQCKILIPISSFWNCPIFIKELQCQPYTIEFTNTGCLTANVTCPEPNLSDKASASYLSAVAYDLINQEHVLHILQYGKDDVMKDSDSFDIENPHPGRGFHAHLLCDDFRRWILFANDRKYDIDSLFCLTVHMNQLDLIRDLFPV</sequence>
<keyword evidence="1" id="KW-0732">Signal</keyword>
<protein>
    <submittedName>
        <fullName evidence="3">Uncharacterized protein</fullName>
    </submittedName>
</protein>